<organism evidence="1 2">
    <name type="scientific">Rhizopus stolonifer</name>
    <name type="common">Rhizopus nigricans</name>
    <dbReference type="NCBI Taxonomy" id="4846"/>
    <lineage>
        <taxon>Eukaryota</taxon>
        <taxon>Fungi</taxon>
        <taxon>Fungi incertae sedis</taxon>
        <taxon>Mucoromycota</taxon>
        <taxon>Mucoromycotina</taxon>
        <taxon>Mucoromycetes</taxon>
        <taxon>Mucorales</taxon>
        <taxon>Mucorineae</taxon>
        <taxon>Rhizopodaceae</taxon>
        <taxon>Rhizopus</taxon>
    </lineage>
</organism>
<feature type="non-terminal residue" evidence="1">
    <location>
        <position position="107"/>
    </location>
</feature>
<protein>
    <submittedName>
        <fullName evidence="1">Uncharacterized protein</fullName>
    </submittedName>
</protein>
<sequence>MYRYKHHIKTAADNYALLQAGCYKSSARCFVGEVYFYFEHTYCNERRFLAVVNVMKDHKFGEYLIPHVTKDPHRKHFAVMDATDVLHCVALFQYSNNQYNFRASPDE</sequence>
<dbReference type="AlphaFoldDB" id="A0A367JZC0"/>
<gene>
    <name evidence="1" type="ORF">CU098_011302</name>
</gene>
<evidence type="ECO:0000313" key="2">
    <source>
        <dbReference type="Proteomes" id="UP000253551"/>
    </source>
</evidence>
<reference evidence="1 2" key="1">
    <citation type="journal article" date="2018" name="G3 (Bethesda)">
        <title>Phylogenetic and Phylogenomic Definition of Rhizopus Species.</title>
        <authorList>
            <person name="Gryganskyi A.P."/>
            <person name="Golan J."/>
            <person name="Dolatabadi S."/>
            <person name="Mondo S."/>
            <person name="Robb S."/>
            <person name="Idnurm A."/>
            <person name="Muszewska A."/>
            <person name="Steczkiewicz K."/>
            <person name="Masonjones S."/>
            <person name="Liao H.L."/>
            <person name="Gajdeczka M.T."/>
            <person name="Anike F."/>
            <person name="Vuek A."/>
            <person name="Anishchenko I.M."/>
            <person name="Voigt K."/>
            <person name="de Hoog G.S."/>
            <person name="Smith M.E."/>
            <person name="Heitman J."/>
            <person name="Vilgalys R."/>
            <person name="Stajich J.E."/>
        </authorList>
    </citation>
    <scope>NUCLEOTIDE SEQUENCE [LARGE SCALE GENOMIC DNA]</scope>
    <source>
        <strain evidence="1 2">LSU 92-RS-03</strain>
    </source>
</reference>
<accession>A0A367JZC0</accession>
<comment type="caution">
    <text evidence="1">The sequence shown here is derived from an EMBL/GenBank/DDBJ whole genome shotgun (WGS) entry which is preliminary data.</text>
</comment>
<keyword evidence="2" id="KW-1185">Reference proteome</keyword>
<name>A0A367JZC0_RHIST</name>
<dbReference type="Proteomes" id="UP000253551">
    <property type="component" value="Unassembled WGS sequence"/>
</dbReference>
<dbReference type="STRING" id="4846.A0A367JZC0"/>
<evidence type="ECO:0000313" key="1">
    <source>
        <dbReference type="EMBL" id="RCH95270.1"/>
    </source>
</evidence>
<proteinExistence type="predicted"/>
<dbReference type="EMBL" id="PJQM01002449">
    <property type="protein sequence ID" value="RCH95270.1"/>
    <property type="molecule type" value="Genomic_DNA"/>
</dbReference>
<dbReference type="OrthoDB" id="2289822at2759"/>